<name>A0A6A6VWP2_9PEZI</name>
<dbReference type="Pfam" id="PF10342">
    <property type="entry name" value="Kre9_KNH"/>
    <property type="match status" value="1"/>
</dbReference>
<protein>
    <recommendedName>
        <fullName evidence="2">Yeast cell wall synthesis Kre9/Knh1-like N-terminal domain-containing protein</fullName>
    </recommendedName>
</protein>
<accession>A0A6A6VWP2</accession>
<dbReference type="AlphaFoldDB" id="A0A6A6VWP2"/>
<dbReference type="OrthoDB" id="5589325at2759"/>
<reference evidence="3" key="1">
    <citation type="journal article" date="2020" name="Stud. Mycol.">
        <title>101 Dothideomycetes genomes: a test case for predicting lifestyles and emergence of pathogens.</title>
        <authorList>
            <person name="Haridas S."/>
            <person name="Albert R."/>
            <person name="Binder M."/>
            <person name="Bloem J."/>
            <person name="Labutti K."/>
            <person name="Salamov A."/>
            <person name="Andreopoulos B."/>
            <person name="Baker S."/>
            <person name="Barry K."/>
            <person name="Bills G."/>
            <person name="Bluhm B."/>
            <person name="Cannon C."/>
            <person name="Castanera R."/>
            <person name="Culley D."/>
            <person name="Daum C."/>
            <person name="Ezra D."/>
            <person name="Gonzalez J."/>
            <person name="Henrissat B."/>
            <person name="Kuo A."/>
            <person name="Liang C."/>
            <person name="Lipzen A."/>
            <person name="Lutzoni F."/>
            <person name="Magnuson J."/>
            <person name="Mondo S."/>
            <person name="Nolan M."/>
            <person name="Ohm R."/>
            <person name="Pangilinan J."/>
            <person name="Park H.-J."/>
            <person name="Ramirez L."/>
            <person name="Alfaro M."/>
            <person name="Sun H."/>
            <person name="Tritt A."/>
            <person name="Yoshinaga Y."/>
            <person name="Zwiers L.-H."/>
            <person name="Turgeon B."/>
            <person name="Goodwin S."/>
            <person name="Spatafora J."/>
            <person name="Crous P."/>
            <person name="Grigoriev I."/>
        </authorList>
    </citation>
    <scope>NUCLEOTIDE SEQUENCE</scope>
    <source>
        <strain evidence="3">CBS 121739</strain>
    </source>
</reference>
<keyword evidence="4" id="KW-1185">Reference proteome</keyword>
<dbReference type="RefSeq" id="XP_033597463.1">
    <property type="nucleotide sequence ID" value="XM_033747400.1"/>
</dbReference>
<dbReference type="PANTHER" id="PTHR40633">
    <property type="entry name" value="MATRIX PROTEIN, PUTATIVE (AFU_ORTHOLOGUE AFUA_8G05410)-RELATED"/>
    <property type="match status" value="1"/>
</dbReference>
<evidence type="ECO:0000256" key="1">
    <source>
        <dbReference type="ARBA" id="ARBA00022729"/>
    </source>
</evidence>
<evidence type="ECO:0000259" key="2">
    <source>
        <dbReference type="Pfam" id="PF10342"/>
    </source>
</evidence>
<dbReference type="InterPro" id="IPR052982">
    <property type="entry name" value="SRP1/TIP1-like"/>
</dbReference>
<sequence>MRRTEVVCELKEASLVAFMVRTMDRELEQERQRIPHRSDPKYIQNVIPRRFDVVLAIGAPRSRTLVAEDPQAPWIGATDLTSPASVAEYDSLCRGATICIAITRAEWCRAIALSVSVLYSFPFQQPCPLIVPTMSGILFFTNIPQAVETGKTYTIEYVAPTDAPVSITLQEGSSGNMKTVATLTSTATGGTFEWTVSGDLGVSEHYALQIAQENQIHYSGRFVLKAGETVD</sequence>
<dbReference type="GeneID" id="54488454"/>
<organism evidence="3 4">
    <name type="scientific">Pseudovirgaria hyperparasitica</name>
    <dbReference type="NCBI Taxonomy" id="470096"/>
    <lineage>
        <taxon>Eukaryota</taxon>
        <taxon>Fungi</taxon>
        <taxon>Dikarya</taxon>
        <taxon>Ascomycota</taxon>
        <taxon>Pezizomycotina</taxon>
        <taxon>Dothideomycetes</taxon>
        <taxon>Dothideomycetes incertae sedis</taxon>
        <taxon>Acrospermales</taxon>
        <taxon>Acrospermaceae</taxon>
        <taxon>Pseudovirgaria</taxon>
    </lineage>
</organism>
<keyword evidence="1" id="KW-0732">Signal</keyword>
<dbReference type="Proteomes" id="UP000799437">
    <property type="component" value="Unassembled WGS sequence"/>
</dbReference>
<dbReference type="PANTHER" id="PTHR40633:SF1">
    <property type="entry name" value="GPI ANCHORED SERINE-THREONINE RICH PROTEIN (AFU_ORTHOLOGUE AFUA_1G03630)"/>
    <property type="match status" value="1"/>
</dbReference>
<feature type="domain" description="Yeast cell wall synthesis Kre9/Knh1-like N-terminal" evidence="2">
    <location>
        <begin position="146"/>
        <end position="222"/>
    </location>
</feature>
<proteinExistence type="predicted"/>
<dbReference type="EMBL" id="ML996578">
    <property type="protein sequence ID" value="KAF2755012.1"/>
    <property type="molecule type" value="Genomic_DNA"/>
</dbReference>
<dbReference type="InterPro" id="IPR018466">
    <property type="entry name" value="Kre9/Knh1-like_N"/>
</dbReference>
<gene>
    <name evidence="3" type="ORF">EJ05DRAFT_503324</name>
</gene>
<evidence type="ECO:0000313" key="4">
    <source>
        <dbReference type="Proteomes" id="UP000799437"/>
    </source>
</evidence>
<evidence type="ECO:0000313" key="3">
    <source>
        <dbReference type="EMBL" id="KAF2755012.1"/>
    </source>
</evidence>